<dbReference type="SUPFAM" id="SSF51735">
    <property type="entry name" value="NAD(P)-binding Rossmann-fold domains"/>
    <property type="match status" value="1"/>
</dbReference>
<dbReference type="EMBL" id="ML770995">
    <property type="protein sequence ID" value="KAE9382778.1"/>
    <property type="molecule type" value="Genomic_DNA"/>
</dbReference>
<evidence type="ECO:0008006" key="3">
    <source>
        <dbReference type="Google" id="ProtNLM"/>
    </source>
</evidence>
<proteinExistence type="predicted"/>
<dbReference type="Gene3D" id="3.40.50.720">
    <property type="entry name" value="NAD(P)-binding Rossmann-like Domain"/>
    <property type="match status" value="1"/>
</dbReference>
<dbReference type="AlphaFoldDB" id="A0A6A4GBL1"/>
<evidence type="ECO:0000313" key="2">
    <source>
        <dbReference type="Proteomes" id="UP000799118"/>
    </source>
</evidence>
<name>A0A6A4GBL1_9AGAR</name>
<protein>
    <recommendedName>
        <fullName evidence="3">Thioester reductase (TE) domain-containing protein</fullName>
    </recommendedName>
</protein>
<keyword evidence="2" id="KW-1185">Reference proteome</keyword>
<dbReference type="InterPro" id="IPR036291">
    <property type="entry name" value="NAD(P)-bd_dom_sf"/>
</dbReference>
<sequence length="182" mass="19633">MSQKELILAKSGLNSSSFRIGQITGGRSNAAWAMSDWLPMIIKSSLTLGMLPDANGVVSWAPIDALAEAILDVGFVEEPPFAINLVHPRPVSWTSVMRAMQESLISAKHLSKDALPMVPFRKWAQALEDTASTLLSERIAKDIPAAKIIEFVRALAKASDGTVEDSEALGGTVFQDNKHPAH</sequence>
<reference evidence="1" key="1">
    <citation type="journal article" date="2019" name="Environ. Microbiol.">
        <title>Fungal ecological strategies reflected in gene transcription - a case study of two litter decomposers.</title>
        <authorList>
            <person name="Barbi F."/>
            <person name="Kohler A."/>
            <person name="Barry K."/>
            <person name="Baskaran P."/>
            <person name="Daum C."/>
            <person name="Fauchery L."/>
            <person name="Ihrmark K."/>
            <person name="Kuo A."/>
            <person name="LaButti K."/>
            <person name="Lipzen A."/>
            <person name="Morin E."/>
            <person name="Grigoriev I.V."/>
            <person name="Henrissat B."/>
            <person name="Lindahl B."/>
            <person name="Martin F."/>
        </authorList>
    </citation>
    <scope>NUCLEOTIDE SEQUENCE</scope>
    <source>
        <strain evidence="1">JB14</strain>
    </source>
</reference>
<gene>
    <name evidence="1" type="ORF">BT96DRAFT_1027517</name>
</gene>
<evidence type="ECO:0000313" key="1">
    <source>
        <dbReference type="EMBL" id="KAE9382778.1"/>
    </source>
</evidence>
<dbReference type="OrthoDB" id="429813at2759"/>
<dbReference type="Proteomes" id="UP000799118">
    <property type="component" value="Unassembled WGS sequence"/>
</dbReference>
<organism evidence="1 2">
    <name type="scientific">Gymnopus androsaceus JB14</name>
    <dbReference type="NCBI Taxonomy" id="1447944"/>
    <lineage>
        <taxon>Eukaryota</taxon>
        <taxon>Fungi</taxon>
        <taxon>Dikarya</taxon>
        <taxon>Basidiomycota</taxon>
        <taxon>Agaricomycotina</taxon>
        <taxon>Agaricomycetes</taxon>
        <taxon>Agaricomycetidae</taxon>
        <taxon>Agaricales</taxon>
        <taxon>Marasmiineae</taxon>
        <taxon>Omphalotaceae</taxon>
        <taxon>Gymnopus</taxon>
    </lineage>
</organism>
<accession>A0A6A4GBL1</accession>